<dbReference type="AlphaFoldDB" id="A0A317FEH3"/>
<dbReference type="Pfam" id="PF02668">
    <property type="entry name" value="TauD"/>
    <property type="match status" value="1"/>
</dbReference>
<dbReference type="EMBL" id="QGNA01000003">
    <property type="protein sequence ID" value="PWS36339.1"/>
    <property type="molecule type" value="Genomic_DNA"/>
</dbReference>
<sequence length="284" mass="31967">MALQIRPLTTTGFGAEVTGADKGLRLDEAAFRRVQQAWLDHAILVFRDLAMTPEEQIAFTRRLGPLHIMTPPQYDLEGHPEIFVVGNAEEGGKAVGMRRAGMGFHSDGEDKAIPNAGSFLFGVTVPPEGGDTLFADMYAAWDALPEALRQRLHGRLARFSRVEMHSINYPHLPPLTEAQKRERPDVWHPIARRHPRSGRTALYIGRWAVEIEGMAPEEGKALIAELCAHAQQPRFLYRHQWRPGDAVLWDNRCTQHCATPFDEARYTRRMHRTTLEGEAPLLAA</sequence>
<evidence type="ECO:0000256" key="5">
    <source>
        <dbReference type="ARBA" id="ARBA00023004"/>
    </source>
</evidence>
<dbReference type="PANTHER" id="PTHR43779">
    <property type="entry name" value="DIOXYGENASE RV0097-RELATED"/>
    <property type="match status" value="1"/>
</dbReference>
<evidence type="ECO:0000256" key="4">
    <source>
        <dbReference type="ARBA" id="ARBA00023002"/>
    </source>
</evidence>
<comment type="similarity">
    <text evidence="1">Belongs to the TfdA dioxygenase family.</text>
</comment>
<dbReference type="SUPFAM" id="SSF51197">
    <property type="entry name" value="Clavaminate synthase-like"/>
    <property type="match status" value="1"/>
</dbReference>
<proteinExistence type="inferred from homology"/>
<evidence type="ECO:0000313" key="8">
    <source>
        <dbReference type="Proteomes" id="UP000245765"/>
    </source>
</evidence>
<evidence type="ECO:0000256" key="2">
    <source>
        <dbReference type="ARBA" id="ARBA00022723"/>
    </source>
</evidence>
<reference evidence="8" key="1">
    <citation type="submission" date="2018-05" db="EMBL/GenBank/DDBJ databases">
        <authorList>
            <person name="Du Z."/>
            <person name="Wang X."/>
        </authorList>
    </citation>
    <scope>NUCLEOTIDE SEQUENCE [LARGE SCALE GENOMIC DNA]</scope>
    <source>
        <strain evidence="8">CQN31</strain>
    </source>
</reference>
<accession>A0A317FEH3</accession>
<protein>
    <submittedName>
        <fullName evidence="7">Taurine dioxygenase</fullName>
    </submittedName>
</protein>
<keyword evidence="4" id="KW-0560">Oxidoreductase</keyword>
<keyword evidence="5" id="KW-0408">Iron</keyword>
<dbReference type="Proteomes" id="UP000245765">
    <property type="component" value="Unassembled WGS sequence"/>
</dbReference>
<organism evidence="7 8">
    <name type="scientific">Falsiroseomonas bella</name>
    <dbReference type="NCBI Taxonomy" id="2184016"/>
    <lineage>
        <taxon>Bacteria</taxon>
        <taxon>Pseudomonadati</taxon>
        <taxon>Pseudomonadota</taxon>
        <taxon>Alphaproteobacteria</taxon>
        <taxon>Acetobacterales</taxon>
        <taxon>Roseomonadaceae</taxon>
        <taxon>Falsiroseomonas</taxon>
    </lineage>
</organism>
<evidence type="ECO:0000256" key="1">
    <source>
        <dbReference type="ARBA" id="ARBA00005896"/>
    </source>
</evidence>
<keyword evidence="3 7" id="KW-0223">Dioxygenase</keyword>
<feature type="domain" description="TauD/TfdA-like" evidence="6">
    <location>
        <begin position="4"/>
        <end position="274"/>
    </location>
</feature>
<dbReference type="GO" id="GO:0016706">
    <property type="term" value="F:2-oxoglutarate-dependent dioxygenase activity"/>
    <property type="evidence" value="ECO:0007669"/>
    <property type="project" value="UniProtKB-ARBA"/>
</dbReference>
<dbReference type="InterPro" id="IPR003819">
    <property type="entry name" value="TauD/TfdA-like"/>
</dbReference>
<name>A0A317FEH3_9PROT</name>
<keyword evidence="2" id="KW-0479">Metal-binding</keyword>
<evidence type="ECO:0000313" key="7">
    <source>
        <dbReference type="EMBL" id="PWS36339.1"/>
    </source>
</evidence>
<comment type="caution">
    <text evidence="7">The sequence shown here is derived from an EMBL/GenBank/DDBJ whole genome shotgun (WGS) entry which is preliminary data.</text>
</comment>
<dbReference type="GO" id="GO:0046872">
    <property type="term" value="F:metal ion binding"/>
    <property type="evidence" value="ECO:0007669"/>
    <property type="project" value="UniProtKB-KW"/>
</dbReference>
<keyword evidence="8" id="KW-1185">Reference proteome</keyword>
<evidence type="ECO:0000256" key="3">
    <source>
        <dbReference type="ARBA" id="ARBA00022964"/>
    </source>
</evidence>
<dbReference type="PANTHER" id="PTHR43779:SF3">
    <property type="entry name" value="(3R)-3-[(CARBOXYMETHYL)AMINO]FATTY ACID OXYGENASE_DECARBOXYLASE"/>
    <property type="match status" value="1"/>
</dbReference>
<dbReference type="InterPro" id="IPR042098">
    <property type="entry name" value="TauD-like_sf"/>
</dbReference>
<dbReference type="Gene3D" id="3.60.130.10">
    <property type="entry name" value="Clavaminate synthase-like"/>
    <property type="match status" value="1"/>
</dbReference>
<dbReference type="OrthoDB" id="7346227at2"/>
<evidence type="ECO:0000259" key="6">
    <source>
        <dbReference type="Pfam" id="PF02668"/>
    </source>
</evidence>
<dbReference type="RefSeq" id="WP_109871132.1">
    <property type="nucleotide sequence ID" value="NZ_QGNA01000003.1"/>
</dbReference>
<dbReference type="InterPro" id="IPR051178">
    <property type="entry name" value="TfdA_dioxygenase"/>
</dbReference>
<gene>
    <name evidence="7" type="ORF">DFH01_14280</name>
</gene>